<dbReference type="InterPro" id="IPR005493">
    <property type="entry name" value="RraA/RraA-like"/>
</dbReference>
<dbReference type="RefSeq" id="WP_120342836.1">
    <property type="nucleotide sequence ID" value="NZ_MCAS01000002.1"/>
</dbReference>
<dbReference type="EMBL" id="MCAS01000002">
    <property type="protein sequence ID" value="RKF50113.1"/>
    <property type="molecule type" value="Genomic_DNA"/>
</dbReference>
<comment type="cofactor">
    <cofactor evidence="1">
        <name>Mg(2+)</name>
        <dbReference type="ChEBI" id="CHEBI:18420"/>
    </cofactor>
</comment>
<dbReference type="PANTHER" id="PTHR33254:SF16">
    <property type="entry name" value="BLR3842 PROTEIN"/>
    <property type="match status" value="1"/>
</dbReference>
<accession>A0A420GYG2</accession>
<dbReference type="AlphaFoldDB" id="A0A420GYG2"/>
<dbReference type="OrthoDB" id="8717144at2"/>
<keyword evidence="2" id="KW-0808">Transferase</keyword>
<evidence type="ECO:0000313" key="2">
    <source>
        <dbReference type="EMBL" id="RKF50113.1"/>
    </source>
</evidence>
<organism evidence="2 3">
    <name type="scientific">Paraburkholderia fungorum</name>
    <dbReference type="NCBI Taxonomy" id="134537"/>
    <lineage>
        <taxon>Bacteria</taxon>
        <taxon>Pseudomonadati</taxon>
        <taxon>Pseudomonadota</taxon>
        <taxon>Betaproteobacteria</taxon>
        <taxon>Burkholderiales</taxon>
        <taxon>Burkholderiaceae</taxon>
        <taxon>Paraburkholderia</taxon>
    </lineage>
</organism>
<dbReference type="GO" id="GO:0046872">
    <property type="term" value="F:metal ion binding"/>
    <property type="evidence" value="ECO:0007669"/>
    <property type="project" value="UniProtKB-KW"/>
</dbReference>
<dbReference type="SUPFAM" id="SSF89562">
    <property type="entry name" value="RraA-like"/>
    <property type="match status" value="1"/>
</dbReference>
<feature type="binding site" evidence="1">
    <location>
        <position position="115"/>
    </location>
    <ligand>
        <name>Mg(2+)</name>
        <dbReference type="ChEBI" id="CHEBI:18420"/>
    </ligand>
</feature>
<dbReference type="CDD" id="cd16841">
    <property type="entry name" value="RraA_family"/>
    <property type="match status" value="1"/>
</dbReference>
<reference evidence="2 3" key="1">
    <citation type="submission" date="2016-07" db="EMBL/GenBank/DDBJ databases">
        <title>Genome analysis of Burkholderia fungorum ES3-20.</title>
        <authorList>
            <person name="Xu D."/>
            <person name="Yao R."/>
            <person name="Zheng S."/>
        </authorList>
    </citation>
    <scope>NUCLEOTIDE SEQUENCE [LARGE SCALE GENOMIC DNA]</scope>
    <source>
        <strain evidence="2 3">ES3-20</strain>
    </source>
</reference>
<dbReference type="NCBIfam" id="NF006731">
    <property type="entry name" value="PRK09262.1"/>
    <property type="match status" value="1"/>
</dbReference>
<dbReference type="Gene3D" id="3.50.30.40">
    <property type="entry name" value="Ribonuclease E inhibitor RraA/RraA-like"/>
    <property type="match status" value="1"/>
</dbReference>
<name>A0A420GYG2_9BURK</name>
<keyword evidence="1" id="KW-0460">Magnesium</keyword>
<gene>
    <name evidence="2" type="ORF">BCY88_15240</name>
</gene>
<feature type="binding site" evidence="1">
    <location>
        <begin position="92"/>
        <end position="95"/>
    </location>
    <ligand>
        <name>substrate</name>
    </ligand>
</feature>
<dbReference type="Proteomes" id="UP000283709">
    <property type="component" value="Unassembled WGS sequence"/>
</dbReference>
<protein>
    <submittedName>
        <fullName evidence="2">Dimethylmenaquinone methyltransferase</fullName>
    </submittedName>
</protein>
<keyword evidence="1" id="KW-0479">Metal-binding</keyword>
<dbReference type="GO" id="GO:0008168">
    <property type="term" value="F:methyltransferase activity"/>
    <property type="evidence" value="ECO:0007669"/>
    <property type="project" value="UniProtKB-KW"/>
</dbReference>
<proteinExistence type="predicted"/>
<evidence type="ECO:0000256" key="1">
    <source>
        <dbReference type="PIRSR" id="PIRSR605493-1"/>
    </source>
</evidence>
<keyword evidence="2" id="KW-0489">Methyltransferase</keyword>
<dbReference type="GO" id="GO:0032259">
    <property type="term" value="P:methylation"/>
    <property type="evidence" value="ECO:0007669"/>
    <property type="project" value="UniProtKB-KW"/>
</dbReference>
<evidence type="ECO:0000313" key="3">
    <source>
        <dbReference type="Proteomes" id="UP000283709"/>
    </source>
</evidence>
<dbReference type="InterPro" id="IPR036704">
    <property type="entry name" value="RraA/RraA-like_sf"/>
</dbReference>
<comment type="caution">
    <text evidence="2">The sequence shown here is derived from an EMBL/GenBank/DDBJ whole genome shotgun (WGS) entry which is preliminary data.</text>
</comment>
<dbReference type="PANTHER" id="PTHR33254">
    <property type="entry name" value="4-HYDROXY-4-METHYL-2-OXOGLUTARATE ALDOLASE 3-RELATED"/>
    <property type="match status" value="1"/>
</dbReference>
<dbReference type="Pfam" id="PF03737">
    <property type="entry name" value="RraA-like"/>
    <property type="match status" value="1"/>
</dbReference>
<sequence length="216" mass="22493">MSQESLTSQLPGDFAARCRKLGSSTLFEASGLPCAADPQIRGVWDGAFIAAPAFPLECSPGDNLGIHVAMEQVPRGAVLVVSTSNFIAGYWGEVLTVAAEAAGVVGLIIDGGVRDVAALRARNFPAFSRGISVRGTVKASLPSVGKPINFTGVRVARGDLVVADDDGVIVIPQAEAERTILAGEERAAKEAAMMQKLANGAKTLDLLGLTHWRALK</sequence>
<feature type="binding site" evidence="1">
    <location>
        <position position="114"/>
    </location>
    <ligand>
        <name>substrate</name>
    </ligand>
</feature>